<dbReference type="EMBL" id="CM042890">
    <property type="protein sequence ID" value="KAI4312887.1"/>
    <property type="molecule type" value="Genomic_DNA"/>
</dbReference>
<reference evidence="2" key="1">
    <citation type="journal article" date="2023" name="Front. Plant Sci.">
        <title>Chromosomal-level genome assembly of Melastoma candidum provides insights into trichome evolution.</title>
        <authorList>
            <person name="Zhong Y."/>
            <person name="Wu W."/>
            <person name="Sun C."/>
            <person name="Zou P."/>
            <person name="Liu Y."/>
            <person name="Dai S."/>
            <person name="Zhou R."/>
        </authorList>
    </citation>
    <scope>NUCLEOTIDE SEQUENCE [LARGE SCALE GENOMIC DNA]</scope>
</reference>
<name>A0ACB9LMS8_9MYRT</name>
<protein>
    <submittedName>
        <fullName evidence="1">Uncharacterized protein</fullName>
    </submittedName>
</protein>
<dbReference type="Proteomes" id="UP001057402">
    <property type="component" value="Chromosome 11"/>
</dbReference>
<organism evidence="1 2">
    <name type="scientific">Melastoma candidum</name>
    <dbReference type="NCBI Taxonomy" id="119954"/>
    <lineage>
        <taxon>Eukaryota</taxon>
        <taxon>Viridiplantae</taxon>
        <taxon>Streptophyta</taxon>
        <taxon>Embryophyta</taxon>
        <taxon>Tracheophyta</taxon>
        <taxon>Spermatophyta</taxon>
        <taxon>Magnoliopsida</taxon>
        <taxon>eudicotyledons</taxon>
        <taxon>Gunneridae</taxon>
        <taxon>Pentapetalae</taxon>
        <taxon>rosids</taxon>
        <taxon>malvids</taxon>
        <taxon>Myrtales</taxon>
        <taxon>Melastomataceae</taxon>
        <taxon>Melastomatoideae</taxon>
        <taxon>Melastomateae</taxon>
        <taxon>Melastoma</taxon>
    </lineage>
</organism>
<comment type="caution">
    <text evidence="1">The sequence shown here is derived from an EMBL/GenBank/DDBJ whole genome shotgun (WGS) entry which is preliminary data.</text>
</comment>
<accession>A0ACB9LMS8</accession>
<evidence type="ECO:0000313" key="1">
    <source>
        <dbReference type="EMBL" id="KAI4312887.1"/>
    </source>
</evidence>
<evidence type="ECO:0000313" key="2">
    <source>
        <dbReference type="Proteomes" id="UP001057402"/>
    </source>
</evidence>
<proteinExistence type="predicted"/>
<feature type="non-terminal residue" evidence="1">
    <location>
        <position position="150"/>
    </location>
</feature>
<keyword evidence="2" id="KW-1185">Reference proteome</keyword>
<sequence length="150" mass="17086">MPFGQSWIICRLPWMVGTSEAGTSRGTVNTPNGSAYDVFVSFRGPDTRYDITDYLYETMTGKGIHVFRDTEEIRHGEEIRDELCRAVPDSRIHIVVFSKGYASSAWCLRELAMMVDCCRDSVSRKVILPIFYKVSPSDVKLQTDLYRGED</sequence>
<gene>
    <name evidence="1" type="ORF">MLD38_037678</name>
</gene>